<dbReference type="GO" id="GO:0016740">
    <property type="term" value="F:transferase activity"/>
    <property type="evidence" value="ECO:0007669"/>
    <property type="project" value="UniProtKB-KW"/>
</dbReference>
<keyword evidence="3" id="KW-0808">Transferase</keyword>
<dbReference type="Proteomes" id="UP000800094">
    <property type="component" value="Unassembled WGS sequence"/>
</dbReference>
<keyword evidence="1" id="KW-1133">Transmembrane helix</keyword>
<protein>
    <submittedName>
        <fullName evidence="3">Glycosyltransferase family 90 protein</fullName>
    </submittedName>
</protein>
<keyword evidence="4" id="KW-1185">Reference proteome</keyword>
<proteinExistence type="predicted"/>
<evidence type="ECO:0000313" key="4">
    <source>
        <dbReference type="Proteomes" id="UP000800094"/>
    </source>
</evidence>
<dbReference type="EMBL" id="ML987192">
    <property type="protein sequence ID" value="KAF2251936.1"/>
    <property type="molecule type" value="Genomic_DNA"/>
</dbReference>
<evidence type="ECO:0000256" key="1">
    <source>
        <dbReference type="SAM" id="Phobius"/>
    </source>
</evidence>
<gene>
    <name evidence="3" type="ORF">BU26DRAFT_247283</name>
</gene>
<keyword evidence="1" id="KW-0472">Membrane</keyword>
<feature type="domain" description="Glycosyl transferase CAP10" evidence="2">
    <location>
        <begin position="273"/>
        <end position="598"/>
    </location>
</feature>
<dbReference type="PANTHER" id="PTHR12203:SF22">
    <property type="entry name" value="CAPSULE ASSOCIATED PROTEIN"/>
    <property type="match status" value="1"/>
</dbReference>
<dbReference type="InterPro" id="IPR006598">
    <property type="entry name" value="CAP10"/>
</dbReference>
<dbReference type="Pfam" id="PF05686">
    <property type="entry name" value="Glyco_transf_90"/>
    <property type="match status" value="1"/>
</dbReference>
<sequence length="618" mass="71100">MSRRWFRREVFRLLILFAVITSIAWLWLWDPHAQRPRPIVYPFDDERPKAQPHPIDRLISSAQRTFDELIAKRTTDLQATAKAYRQRRGRHPPPGFEAWFAFAKDNDALIVEDFFDQIYHDLNPFWGIPANQTRQQARLVPEKEKITVRNGTVQNEKIEREWMEHWVGMIKGIQHHLPDVDIPINLMDEPRVMVPWEDVNRYVQVERDSRQVLPVEEVVGSVSAFEADVDLDESAKIQFGSSKWYWDAARLSCAPDTPSREVLAATNFTGPPPPPDLFPLFSFEGYVSNWTAAKDPCLQPELRESHGSFVEPISKSTTQALVPYFGGSKLPMNNDILIPAAMYWPDASLYSSGKKHGSEWEDKATAVIWRGAATGGRNREENWTRFQRHRFVSLVNGTQVRLAQQNPDAAQGPNFILQPYETYRGTAAQQVDLGTWLDQIADVGFTYLVCFPATGNASCPYTDPYFEIKNEMSLDVQYEYKYLPDLDGNSFSGRYLAFLRSTSLPLKATIYSEWHDSRLIPWLHFVPMHNSFVEVYGILEYFIGFSMGVETDGGQVVMEGGHDEEARKIAMQGKEWAEKVLRKEDMLVYVLRLLLEYRRVCDDERARLGFVGDLEGKE</sequence>
<dbReference type="OrthoDB" id="541052at2759"/>
<evidence type="ECO:0000259" key="2">
    <source>
        <dbReference type="SMART" id="SM00672"/>
    </source>
</evidence>
<organism evidence="3 4">
    <name type="scientific">Trematosphaeria pertusa</name>
    <dbReference type="NCBI Taxonomy" id="390896"/>
    <lineage>
        <taxon>Eukaryota</taxon>
        <taxon>Fungi</taxon>
        <taxon>Dikarya</taxon>
        <taxon>Ascomycota</taxon>
        <taxon>Pezizomycotina</taxon>
        <taxon>Dothideomycetes</taxon>
        <taxon>Pleosporomycetidae</taxon>
        <taxon>Pleosporales</taxon>
        <taxon>Massarineae</taxon>
        <taxon>Trematosphaeriaceae</taxon>
        <taxon>Trematosphaeria</taxon>
    </lineage>
</organism>
<reference evidence="3" key="1">
    <citation type="journal article" date="2020" name="Stud. Mycol.">
        <title>101 Dothideomycetes genomes: a test case for predicting lifestyles and emergence of pathogens.</title>
        <authorList>
            <person name="Haridas S."/>
            <person name="Albert R."/>
            <person name="Binder M."/>
            <person name="Bloem J."/>
            <person name="Labutti K."/>
            <person name="Salamov A."/>
            <person name="Andreopoulos B."/>
            <person name="Baker S."/>
            <person name="Barry K."/>
            <person name="Bills G."/>
            <person name="Bluhm B."/>
            <person name="Cannon C."/>
            <person name="Castanera R."/>
            <person name="Culley D."/>
            <person name="Daum C."/>
            <person name="Ezra D."/>
            <person name="Gonzalez J."/>
            <person name="Henrissat B."/>
            <person name="Kuo A."/>
            <person name="Liang C."/>
            <person name="Lipzen A."/>
            <person name="Lutzoni F."/>
            <person name="Magnuson J."/>
            <person name="Mondo S."/>
            <person name="Nolan M."/>
            <person name="Ohm R."/>
            <person name="Pangilinan J."/>
            <person name="Park H.-J."/>
            <person name="Ramirez L."/>
            <person name="Alfaro M."/>
            <person name="Sun H."/>
            <person name="Tritt A."/>
            <person name="Yoshinaga Y."/>
            <person name="Zwiers L.-H."/>
            <person name="Turgeon B."/>
            <person name="Goodwin S."/>
            <person name="Spatafora J."/>
            <person name="Crous P."/>
            <person name="Grigoriev I."/>
        </authorList>
    </citation>
    <scope>NUCLEOTIDE SEQUENCE</scope>
    <source>
        <strain evidence="3">CBS 122368</strain>
    </source>
</reference>
<dbReference type="AlphaFoldDB" id="A0A6A6INH0"/>
<dbReference type="InterPro" id="IPR051091">
    <property type="entry name" value="O-Glucosyltr/Glycosyltrsf_90"/>
</dbReference>
<keyword evidence="1" id="KW-0812">Transmembrane</keyword>
<accession>A0A6A6INH0</accession>
<dbReference type="SMART" id="SM00672">
    <property type="entry name" value="CAP10"/>
    <property type="match status" value="1"/>
</dbReference>
<feature type="transmembrane region" description="Helical" evidence="1">
    <location>
        <begin position="12"/>
        <end position="29"/>
    </location>
</feature>
<dbReference type="PANTHER" id="PTHR12203">
    <property type="entry name" value="KDEL LYS-ASP-GLU-LEU CONTAINING - RELATED"/>
    <property type="match status" value="1"/>
</dbReference>
<dbReference type="GeneID" id="54574429"/>
<name>A0A6A6INH0_9PLEO</name>
<dbReference type="RefSeq" id="XP_033686940.1">
    <property type="nucleotide sequence ID" value="XM_033821099.1"/>
</dbReference>
<evidence type="ECO:0000313" key="3">
    <source>
        <dbReference type="EMBL" id="KAF2251936.1"/>
    </source>
</evidence>